<dbReference type="Gene3D" id="2.60.40.1120">
    <property type="entry name" value="Carboxypeptidase-like, regulatory domain"/>
    <property type="match status" value="1"/>
</dbReference>
<feature type="chain" id="PRO_5009267574" evidence="10">
    <location>
        <begin position="46"/>
        <end position="1039"/>
    </location>
</feature>
<dbReference type="Pfam" id="PF07715">
    <property type="entry name" value="Plug"/>
    <property type="match status" value="1"/>
</dbReference>
<evidence type="ECO:0000256" key="1">
    <source>
        <dbReference type="ARBA" id="ARBA00004571"/>
    </source>
</evidence>
<dbReference type="NCBIfam" id="TIGR04057">
    <property type="entry name" value="SusC_RagA_signa"/>
    <property type="match status" value="1"/>
</dbReference>
<dbReference type="FunFam" id="2.170.130.10:FF:000008">
    <property type="entry name" value="SusC/RagA family TonB-linked outer membrane protein"/>
    <property type="match status" value="1"/>
</dbReference>
<accession>A0A1H1ZDI4</accession>
<evidence type="ECO:0000256" key="8">
    <source>
        <dbReference type="PROSITE-ProRule" id="PRU01360"/>
    </source>
</evidence>
<dbReference type="InterPro" id="IPR037066">
    <property type="entry name" value="Plug_dom_sf"/>
</dbReference>
<dbReference type="Proteomes" id="UP000199679">
    <property type="component" value="Chromosome I"/>
</dbReference>
<dbReference type="InterPro" id="IPR000531">
    <property type="entry name" value="Beta-barrel_TonB"/>
</dbReference>
<keyword evidence="7 8" id="KW-0998">Cell outer membrane</keyword>
<dbReference type="InterPro" id="IPR039426">
    <property type="entry name" value="TonB-dep_rcpt-like"/>
</dbReference>
<dbReference type="Gene3D" id="2.170.130.10">
    <property type="entry name" value="TonB-dependent receptor, plug domain"/>
    <property type="match status" value="1"/>
</dbReference>
<keyword evidence="6 8" id="KW-0472">Membrane</keyword>
<comment type="similarity">
    <text evidence="8 9">Belongs to the TonB-dependent receptor family.</text>
</comment>
<evidence type="ECO:0000256" key="10">
    <source>
        <dbReference type="SAM" id="SignalP"/>
    </source>
</evidence>
<dbReference type="STRING" id="652787.SAMN05216490_3072"/>
<keyword evidence="2 8" id="KW-0813">Transport</keyword>
<dbReference type="SUPFAM" id="SSF56935">
    <property type="entry name" value="Porins"/>
    <property type="match status" value="1"/>
</dbReference>
<evidence type="ECO:0000256" key="3">
    <source>
        <dbReference type="ARBA" id="ARBA00022452"/>
    </source>
</evidence>
<keyword evidence="14" id="KW-1185">Reference proteome</keyword>
<evidence type="ECO:0000256" key="9">
    <source>
        <dbReference type="RuleBase" id="RU003357"/>
    </source>
</evidence>
<keyword evidence="5 9" id="KW-0798">TonB box</keyword>
<evidence type="ECO:0000256" key="2">
    <source>
        <dbReference type="ARBA" id="ARBA00022448"/>
    </source>
</evidence>
<keyword evidence="4 8" id="KW-0812">Transmembrane</keyword>
<dbReference type="Pfam" id="PF00593">
    <property type="entry name" value="TonB_dep_Rec_b-barrel"/>
    <property type="match status" value="1"/>
</dbReference>
<evidence type="ECO:0000256" key="4">
    <source>
        <dbReference type="ARBA" id="ARBA00022692"/>
    </source>
</evidence>
<keyword evidence="10" id="KW-0732">Signal</keyword>
<dbReference type="Pfam" id="PF13715">
    <property type="entry name" value="CarbopepD_reg_2"/>
    <property type="match status" value="1"/>
</dbReference>
<dbReference type="InterPro" id="IPR023997">
    <property type="entry name" value="TonB-dep_OMP_SusC/RagA_CS"/>
</dbReference>
<evidence type="ECO:0000313" key="14">
    <source>
        <dbReference type="Proteomes" id="UP000199679"/>
    </source>
</evidence>
<dbReference type="OrthoDB" id="9768177at2"/>
<proteinExistence type="inferred from homology"/>
<organism evidence="13 14">
    <name type="scientific">Mucilaginibacter mallensis</name>
    <dbReference type="NCBI Taxonomy" id="652787"/>
    <lineage>
        <taxon>Bacteria</taxon>
        <taxon>Pseudomonadati</taxon>
        <taxon>Bacteroidota</taxon>
        <taxon>Sphingobacteriia</taxon>
        <taxon>Sphingobacteriales</taxon>
        <taxon>Sphingobacteriaceae</taxon>
        <taxon>Mucilaginibacter</taxon>
    </lineage>
</organism>
<name>A0A1H1ZDI4_MUCMA</name>
<dbReference type="GO" id="GO:0009279">
    <property type="term" value="C:cell outer membrane"/>
    <property type="evidence" value="ECO:0007669"/>
    <property type="project" value="UniProtKB-SubCell"/>
</dbReference>
<evidence type="ECO:0000256" key="7">
    <source>
        <dbReference type="ARBA" id="ARBA00023237"/>
    </source>
</evidence>
<sequence>MIKIYTQLGLDFKGSIFPIKCMPKGAFFRKICCYLLLLLPTVASAQKIISGNVKDNKGIPVIAATVSEKGATNSTATDMNGKFKITLKNSSGVLVVSSVGYKTQEVPVGSKSDISVVLLDDLNQLNEVVVVGYGSVKKSDLTGSVSTIKSSELTLGGTVSNVGQAIQGKAAGVTVQQTSFAPGAGIQITIRGGNSINASNEPLYVIDGFISDYGNKINPNDIADIEILKDASATAIYGSRGANGVILITTKKGTAGQVSIDADVSNGWQYNTYKPKLLTGQQYTDIQNATAIEDGKSAPYGPSFVPANTNWLQAATQTAKVDNRSLSVSSNTKDSKLYASVNYLNQVGVLKNTGFQQYSARIGAEKTLNDNIKLGANFYGASSTSSIQSYSGDITAPIFALLVAPPNVPIYKADGTYNIFYNPQTGGNGNPLYSLLALTNTTENKLGNGNVYLDYNILKNLTFHVSAGAEYNQTNAGQYQPNNIALGLTNPGIAADQWYSTFRWLVENYFTYKFNVGKANAFTVLLGNSNQKDVDEGLSGGSQGYSNNSFLYYNLVAGSVTNASNSYRTQTTGTDYFTRVNYAYNDKLLATFTLRDDGSSRFGANYRHGIFPSGAVAYKLGDEDFIKDLHTFSDLKVRIGYGVTGNDRIPAPNIYLSTYSAWNTVLAPGGPLQIGIEPASLANPNLRWESTAQFDAGLDMGFFGGRVNATLDVYRKTTSNLLSNVTVGQWWGFSTELINAGSIRNQGIELGINTTNIRSAGFSWTSTFNASYNKQKVLSFAPGVNSITSTTANPSGTVSGQQFTNLVVGGELGEIYGYKYIGVLKTGQKYAPEPNAKPGDPLYADLNGDGVISPADRTNLGNTNPHYTAALGNNFNYKGFSLGIFFQGAFSYDLYNMNELVLESTTGAAALNRFVPGVNENTNIPREGYFLSQYGSYVNSKFVENASYVRLKTASFSYTIPSAVFEKTPFVRGLTVYAEGQNLLTFTGYKGTDPEENVHQGQAINGAGGYSGSNVSGGLDFGGFPAFRTYIIGIKLSVH</sequence>
<reference evidence="13 14" key="1">
    <citation type="submission" date="2016-10" db="EMBL/GenBank/DDBJ databases">
        <authorList>
            <person name="de Groot N.N."/>
        </authorList>
    </citation>
    <scope>NUCLEOTIDE SEQUENCE [LARGE SCALE GENOMIC DNA]</scope>
    <source>
        <strain evidence="13 14">MP1X4</strain>
    </source>
</reference>
<evidence type="ECO:0000313" key="13">
    <source>
        <dbReference type="EMBL" id="SDT31845.1"/>
    </source>
</evidence>
<dbReference type="InterPro" id="IPR012910">
    <property type="entry name" value="Plug_dom"/>
</dbReference>
<dbReference type="InterPro" id="IPR008969">
    <property type="entry name" value="CarboxyPept-like_regulatory"/>
</dbReference>
<dbReference type="EMBL" id="LT629740">
    <property type="protein sequence ID" value="SDT31845.1"/>
    <property type="molecule type" value="Genomic_DNA"/>
</dbReference>
<dbReference type="NCBIfam" id="TIGR04056">
    <property type="entry name" value="OMP_RagA_SusC"/>
    <property type="match status" value="1"/>
</dbReference>
<evidence type="ECO:0000256" key="6">
    <source>
        <dbReference type="ARBA" id="ARBA00023136"/>
    </source>
</evidence>
<feature type="signal peptide" evidence="10">
    <location>
        <begin position="1"/>
        <end position="45"/>
    </location>
</feature>
<dbReference type="SUPFAM" id="SSF49464">
    <property type="entry name" value="Carboxypeptidase regulatory domain-like"/>
    <property type="match status" value="1"/>
</dbReference>
<feature type="domain" description="TonB-dependent receptor-like beta-barrel" evidence="11">
    <location>
        <begin position="413"/>
        <end position="983"/>
    </location>
</feature>
<dbReference type="InterPro" id="IPR023996">
    <property type="entry name" value="TonB-dep_OMP_SusC/RagA"/>
</dbReference>
<dbReference type="AlphaFoldDB" id="A0A1H1ZDI4"/>
<protein>
    <submittedName>
        <fullName evidence="13">TonB-linked outer membrane protein, SusC/RagA family</fullName>
    </submittedName>
</protein>
<feature type="domain" description="TonB-dependent receptor plug" evidence="12">
    <location>
        <begin position="138"/>
        <end position="245"/>
    </location>
</feature>
<gene>
    <name evidence="13" type="ORF">SAMN05216490_3072</name>
</gene>
<dbReference type="InterPro" id="IPR036942">
    <property type="entry name" value="Beta-barrel_TonB_sf"/>
</dbReference>
<keyword evidence="3 8" id="KW-1134">Transmembrane beta strand</keyword>
<comment type="subcellular location">
    <subcellularLocation>
        <location evidence="1 8">Cell outer membrane</location>
        <topology evidence="1 8">Multi-pass membrane protein</topology>
    </subcellularLocation>
</comment>
<evidence type="ECO:0000256" key="5">
    <source>
        <dbReference type="ARBA" id="ARBA00023077"/>
    </source>
</evidence>
<evidence type="ECO:0000259" key="11">
    <source>
        <dbReference type="Pfam" id="PF00593"/>
    </source>
</evidence>
<dbReference type="PROSITE" id="PS52016">
    <property type="entry name" value="TONB_DEPENDENT_REC_3"/>
    <property type="match status" value="1"/>
</dbReference>
<evidence type="ECO:0000259" key="12">
    <source>
        <dbReference type="Pfam" id="PF07715"/>
    </source>
</evidence>
<dbReference type="Gene3D" id="2.40.170.20">
    <property type="entry name" value="TonB-dependent receptor, beta-barrel domain"/>
    <property type="match status" value="1"/>
</dbReference>